<accession>A0A0R2AAD7</accession>
<evidence type="ECO:0000313" key="2">
    <source>
        <dbReference type="Proteomes" id="UP000051733"/>
    </source>
</evidence>
<dbReference type="OrthoDB" id="2328165at2"/>
<dbReference type="RefSeq" id="WP_057779459.1">
    <property type="nucleotide sequence ID" value="NZ_AYYY01000043.1"/>
</dbReference>
<keyword evidence="2" id="KW-1185">Reference proteome</keyword>
<organism evidence="1 2">
    <name type="scientific">Paucilactobacillus vaccinostercus DSM 20634</name>
    <dbReference type="NCBI Taxonomy" id="1423813"/>
    <lineage>
        <taxon>Bacteria</taxon>
        <taxon>Bacillati</taxon>
        <taxon>Bacillota</taxon>
        <taxon>Bacilli</taxon>
        <taxon>Lactobacillales</taxon>
        <taxon>Lactobacillaceae</taxon>
        <taxon>Paucilactobacillus</taxon>
    </lineage>
</organism>
<comment type="caution">
    <text evidence="1">The sequence shown here is derived from an EMBL/GenBank/DDBJ whole genome shotgun (WGS) entry which is preliminary data.</text>
</comment>
<reference evidence="1 2" key="1">
    <citation type="journal article" date="2015" name="Genome Announc.">
        <title>Expanding the biotechnology potential of lactobacilli through comparative genomics of 213 strains and associated genera.</title>
        <authorList>
            <person name="Sun Z."/>
            <person name="Harris H.M."/>
            <person name="McCann A."/>
            <person name="Guo C."/>
            <person name="Argimon S."/>
            <person name="Zhang W."/>
            <person name="Yang X."/>
            <person name="Jeffery I.B."/>
            <person name="Cooney J.C."/>
            <person name="Kagawa T.F."/>
            <person name="Liu W."/>
            <person name="Song Y."/>
            <person name="Salvetti E."/>
            <person name="Wrobel A."/>
            <person name="Rasinkangas P."/>
            <person name="Parkhill J."/>
            <person name="Rea M.C."/>
            <person name="O'Sullivan O."/>
            <person name="Ritari J."/>
            <person name="Douillard F.P."/>
            <person name="Paul Ross R."/>
            <person name="Yang R."/>
            <person name="Briner A.E."/>
            <person name="Felis G.E."/>
            <person name="de Vos W.M."/>
            <person name="Barrangou R."/>
            <person name="Klaenhammer T.R."/>
            <person name="Caufield P.W."/>
            <person name="Cui Y."/>
            <person name="Zhang H."/>
            <person name="O'Toole P.W."/>
        </authorList>
    </citation>
    <scope>NUCLEOTIDE SEQUENCE [LARGE SCALE GENOMIC DNA]</scope>
    <source>
        <strain evidence="1 2">DSM 20634</strain>
    </source>
</reference>
<protein>
    <submittedName>
        <fullName evidence="1">Uncharacterized protein</fullName>
    </submittedName>
</protein>
<name>A0A0R2AAD7_9LACO</name>
<dbReference type="EMBL" id="AYYY01000043">
    <property type="protein sequence ID" value="KRM61035.1"/>
    <property type="molecule type" value="Genomic_DNA"/>
</dbReference>
<dbReference type="AlphaFoldDB" id="A0A0R2AAD7"/>
<dbReference type="Proteomes" id="UP000051733">
    <property type="component" value="Unassembled WGS sequence"/>
</dbReference>
<dbReference type="PATRIC" id="fig|1423813.3.peg.2293"/>
<gene>
    <name evidence="1" type="ORF">FC26_GL002251</name>
</gene>
<proteinExistence type="predicted"/>
<sequence length="141" mass="15541">MDFATYTRLGFTTLTEEQFTEEQFKGQCNDAKLLIDNLTNDYYITHDVSDDLSSDVPFIVYRATQYQKAIAYQCEFAVASGASTIYEQKAGNLKTVSVGRTSLSTDGNSISDATYGNTGVVTTAVDLLARTGLLYRGVRAW</sequence>
<evidence type="ECO:0000313" key="1">
    <source>
        <dbReference type="EMBL" id="KRM61035.1"/>
    </source>
</evidence>
<dbReference type="STRING" id="1423813.FC26_GL002251"/>